<name>A0A7G1G6X1_9BACT</name>
<accession>A0A7G1G6X1</accession>
<dbReference type="Proteomes" id="UP000516361">
    <property type="component" value="Chromosome"/>
</dbReference>
<keyword evidence="2" id="KW-1185">Reference proteome</keyword>
<evidence type="ECO:0000313" key="2">
    <source>
        <dbReference type="Proteomes" id="UP000516361"/>
    </source>
</evidence>
<dbReference type="KEGG" id="ocy:OSSY52_20860"/>
<organism evidence="1 2">
    <name type="scientific">Tepiditoga spiralis</name>
    <dbReference type="NCBI Taxonomy" id="2108365"/>
    <lineage>
        <taxon>Bacteria</taxon>
        <taxon>Thermotogati</taxon>
        <taxon>Thermotogota</taxon>
        <taxon>Thermotogae</taxon>
        <taxon>Petrotogales</taxon>
        <taxon>Petrotogaceae</taxon>
        <taxon>Tepiditoga</taxon>
    </lineage>
</organism>
<reference evidence="1 2" key="1">
    <citation type="submission" date="2018-06" db="EMBL/GenBank/DDBJ databases">
        <title>Genome sequencing of Oceanotoga sp. sy52.</title>
        <authorList>
            <person name="Mori K."/>
        </authorList>
    </citation>
    <scope>NUCLEOTIDE SEQUENCE [LARGE SCALE GENOMIC DNA]</scope>
    <source>
        <strain evidence="2">sy52</strain>
    </source>
</reference>
<proteinExistence type="predicted"/>
<dbReference type="EMBL" id="AP018712">
    <property type="protein sequence ID" value="BBE31945.1"/>
    <property type="molecule type" value="Genomic_DNA"/>
</dbReference>
<gene>
    <name evidence="1" type="ORF">OSSY52_20860</name>
</gene>
<sequence>MAINKPYHLVSKTPNLNKIGLKYHSPEKLFGRINIEINKKIEIIVINILK</sequence>
<protein>
    <submittedName>
        <fullName evidence="1">Uncharacterized protein</fullName>
    </submittedName>
</protein>
<evidence type="ECO:0000313" key="1">
    <source>
        <dbReference type="EMBL" id="BBE31945.1"/>
    </source>
</evidence>
<dbReference type="InParanoid" id="A0A7G1G6X1"/>
<dbReference type="AlphaFoldDB" id="A0A7G1G6X1"/>